<name>A0ABP3U1K1_9GAMM</name>
<dbReference type="Pfam" id="PF07963">
    <property type="entry name" value="N_methyl"/>
    <property type="match status" value="1"/>
</dbReference>
<evidence type="ECO:0000313" key="12">
    <source>
        <dbReference type="Proteomes" id="UP001501523"/>
    </source>
</evidence>
<evidence type="ECO:0000259" key="10">
    <source>
        <dbReference type="Pfam" id="PF02501"/>
    </source>
</evidence>
<keyword evidence="8" id="KW-0472">Membrane</keyword>
<organism evidence="11 12">
    <name type="scientific">Dokdonella soli</name>
    <dbReference type="NCBI Taxonomy" id="529810"/>
    <lineage>
        <taxon>Bacteria</taxon>
        <taxon>Pseudomonadati</taxon>
        <taxon>Pseudomonadota</taxon>
        <taxon>Gammaproteobacteria</taxon>
        <taxon>Lysobacterales</taxon>
        <taxon>Rhodanobacteraceae</taxon>
        <taxon>Dokdonella</taxon>
    </lineage>
</organism>
<evidence type="ECO:0000256" key="9">
    <source>
        <dbReference type="RuleBase" id="RU368030"/>
    </source>
</evidence>
<comment type="subcellular location">
    <subcellularLocation>
        <location evidence="1 9">Cell inner membrane</location>
        <topology evidence="1 9">Single-pass membrane protein</topology>
    </subcellularLocation>
</comment>
<dbReference type="PROSITE" id="PS00409">
    <property type="entry name" value="PROKAR_NTER_METHYL"/>
    <property type="match status" value="1"/>
</dbReference>
<dbReference type="Pfam" id="PF02501">
    <property type="entry name" value="T2SSI"/>
    <property type="match status" value="1"/>
</dbReference>
<dbReference type="Proteomes" id="UP001501523">
    <property type="component" value="Unassembled WGS sequence"/>
</dbReference>
<dbReference type="InterPro" id="IPR045584">
    <property type="entry name" value="Pilin-like"/>
</dbReference>
<keyword evidence="6" id="KW-0812">Transmembrane</keyword>
<evidence type="ECO:0000256" key="7">
    <source>
        <dbReference type="ARBA" id="ARBA00022989"/>
    </source>
</evidence>
<evidence type="ECO:0000256" key="5">
    <source>
        <dbReference type="ARBA" id="ARBA00022519"/>
    </source>
</evidence>
<reference evidence="12" key="1">
    <citation type="journal article" date="2019" name="Int. J. Syst. Evol. Microbiol.">
        <title>The Global Catalogue of Microorganisms (GCM) 10K type strain sequencing project: providing services to taxonomists for standard genome sequencing and annotation.</title>
        <authorList>
            <consortium name="The Broad Institute Genomics Platform"/>
            <consortium name="The Broad Institute Genome Sequencing Center for Infectious Disease"/>
            <person name="Wu L."/>
            <person name="Ma J."/>
        </authorList>
    </citation>
    <scope>NUCLEOTIDE SEQUENCE [LARGE SCALE GENOMIC DNA]</scope>
    <source>
        <strain evidence="12">JCM 15421</strain>
    </source>
</reference>
<dbReference type="InterPro" id="IPR012902">
    <property type="entry name" value="N_methyl_site"/>
</dbReference>
<dbReference type="InterPro" id="IPR010052">
    <property type="entry name" value="T2SS_protein-GspI"/>
</dbReference>
<keyword evidence="4 9" id="KW-0488">Methylation</keyword>
<evidence type="ECO:0000256" key="3">
    <source>
        <dbReference type="ARBA" id="ARBA00022475"/>
    </source>
</evidence>
<protein>
    <recommendedName>
        <fullName evidence="9">Type II secretion system protein I</fullName>
        <shortName evidence="9">T2SS minor pseudopilin I</shortName>
    </recommendedName>
</protein>
<dbReference type="PANTHER" id="PTHR38779:SF2">
    <property type="entry name" value="TYPE II SECRETION SYSTEM PROTEIN I-RELATED"/>
    <property type="match status" value="1"/>
</dbReference>
<dbReference type="InterPro" id="IPR003413">
    <property type="entry name" value="T2SS_GspI_C"/>
</dbReference>
<dbReference type="Gene3D" id="3.30.1300.30">
    <property type="entry name" value="GSPII I/J protein-like"/>
    <property type="match status" value="1"/>
</dbReference>
<dbReference type="PANTHER" id="PTHR38779">
    <property type="entry name" value="TYPE II SECRETION SYSTEM PROTEIN I-RELATED"/>
    <property type="match status" value="1"/>
</dbReference>
<evidence type="ECO:0000256" key="8">
    <source>
        <dbReference type="ARBA" id="ARBA00023136"/>
    </source>
</evidence>
<evidence type="ECO:0000256" key="4">
    <source>
        <dbReference type="ARBA" id="ARBA00022481"/>
    </source>
</evidence>
<keyword evidence="5 9" id="KW-0997">Cell inner membrane</keyword>
<evidence type="ECO:0000313" key="11">
    <source>
        <dbReference type="EMBL" id="GAA0722432.1"/>
    </source>
</evidence>
<comment type="similarity">
    <text evidence="2 9">Belongs to the GSP I family.</text>
</comment>
<feature type="domain" description="Type II secretion system protein GspI C-terminal" evidence="10">
    <location>
        <begin position="40"/>
        <end position="117"/>
    </location>
</feature>
<comment type="subunit">
    <text evidence="9">Type II secretion is composed of four main components: the outer membrane complex, the inner membrane complex, the cytoplasmic secretion ATPase and the periplasm-spanning pseudopilus.</text>
</comment>
<comment type="function">
    <text evidence="9">Component of the type II secretion system required for the energy-dependent secretion of extracellular factors such as proteases and toxins from the periplasm.</text>
</comment>
<comment type="PTM">
    <text evidence="9">Cleaved by prepilin peptidase.</text>
</comment>
<dbReference type="SUPFAM" id="SSF54523">
    <property type="entry name" value="Pili subunits"/>
    <property type="match status" value="1"/>
</dbReference>
<dbReference type="EMBL" id="BAAAEU010000024">
    <property type="protein sequence ID" value="GAA0722432.1"/>
    <property type="molecule type" value="Genomic_DNA"/>
</dbReference>
<keyword evidence="12" id="KW-1185">Reference proteome</keyword>
<comment type="caution">
    <text evidence="11">The sequence shown here is derived from an EMBL/GenBank/DDBJ whole genome shotgun (WGS) entry which is preliminary data.</text>
</comment>
<accession>A0ABP3U1K1</accession>
<sequence>MTQTRGFTLIEVLIALAVVALALIALTRAASVQVQDFDALRERTLAGWVAANVLTETRLASPFPATGRSDGRVQFASRGWRWEREVKATPDAQIRRIDIRVFAGETHDPSAALSGFAGTALSP</sequence>
<dbReference type="NCBIfam" id="TIGR01707">
    <property type="entry name" value="gspI"/>
    <property type="match status" value="1"/>
</dbReference>
<dbReference type="NCBIfam" id="TIGR02532">
    <property type="entry name" value="IV_pilin_GFxxxE"/>
    <property type="match status" value="1"/>
</dbReference>
<evidence type="ECO:0000256" key="1">
    <source>
        <dbReference type="ARBA" id="ARBA00004377"/>
    </source>
</evidence>
<dbReference type="RefSeq" id="WP_343793249.1">
    <property type="nucleotide sequence ID" value="NZ_BAAAEU010000024.1"/>
</dbReference>
<keyword evidence="7" id="KW-1133">Transmembrane helix</keyword>
<evidence type="ECO:0000256" key="2">
    <source>
        <dbReference type="ARBA" id="ARBA00008358"/>
    </source>
</evidence>
<keyword evidence="3" id="KW-1003">Cell membrane</keyword>
<gene>
    <name evidence="11" type="ORF">GCM10009105_33610</name>
</gene>
<evidence type="ECO:0000256" key="6">
    <source>
        <dbReference type="ARBA" id="ARBA00022692"/>
    </source>
</evidence>
<proteinExistence type="inferred from homology"/>